<dbReference type="HOGENOM" id="CLU_000218_5_2_1"/>
<dbReference type="Pfam" id="PF00400">
    <property type="entry name" value="WD40"/>
    <property type="match status" value="3"/>
</dbReference>
<dbReference type="Pfam" id="PF00822">
    <property type="entry name" value="PMP22_Claudin"/>
    <property type="match status" value="1"/>
</dbReference>
<dbReference type="InterPro" id="IPR001680">
    <property type="entry name" value="WD40_rpt"/>
</dbReference>
<dbReference type="CDD" id="cd06071">
    <property type="entry name" value="Beach"/>
    <property type="match status" value="1"/>
</dbReference>
<dbReference type="PROSITE" id="PS50082">
    <property type="entry name" value="WD_REPEATS_2"/>
    <property type="match status" value="3"/>
</dbReference>
<comment type="subcellular location">
    <subcellularLocation>
        <location evidence="1">Membrane</location>
        <topology evidence="1">Multi-pass membrane protein</topology>
    </subcellularLocation>
</comment>
<dbReference type="SMART" id="SM00320">
    <property type="entry name" value="WD40"/>
    <property type="match status" value="5"/>
</dbReference>
<dbReference type="SUPFAM" id="SSF50729">
    <property type="entry name" value="PH domain-like"/>
    <property type="match status" value="1"/>
</dbReference>
<dbReference type="SUPFAM" id="SSF50978">
    <property type="entry name" value="WD40 repeat-like"/>
    <property type="match status" value="1"/>
</dbReference>
<reference evidence="7" key="1">
    <citation type="journal article" date="2012" name="Nature">
        <title>The oyster genome reveals stress adaptation and complexity of shell formation.</title>
        <authorList>
            <person name="Zhang G."/>
            <person name="Fang X."/>
            <person name="Guo X."/>
            <person name="Li L."/>
            <person name="Luo R."/>
            <person name="Xu F."/>
            <person name="Yang P."/>
            <person name="Zhang L."/>
            <person name="Wang X."/>
            <person name="Qi H."/>
            <person name="Xiong Z."/>
            <person name="Que H."/>
            <person name="Xie Y."/>
            <person name="Holland P.W."/>
            <person name="Paps J."/>
            <person name="Zhu Y."/>
            <person name="Wu F."/>
            <person name="Chen Y."/>
            <person name="Wang J."/>
            <person name="Peng C."/>
            <person name="Meng J."/>
            <person name="Yang L."/>
            <person name="Liu J."/>
            <person name="Wen B."/>
            <person name="Zhang N."/>
            <person name="Huang Z."/>
            <person name="Zhu Q."/>
            <person name="Feng Y."/>
            <person name="Mount A."/>
            <person name="Hedgecock D."/>
            <person name="Xu Z."/>
            <person name="Liu Y."/>
            <person name="Domazet-Loso T."/>
            <person name="Du Y."/>
            <person name="Sun X."/>
            <person name="Zhang S."/>
            <person name="Liu B."/>
            <person name="Cheng P."/>
            <person name="Jiang X."/>
            <person name="Li J."/>
            <person name="Fan D."/>
            <person name="Wang W."/>
            <person name="Fu W."/>
            <person name="Wang T."/>
            <person name="Wang B."/>
            <person name="Zhang J."/>
            <person name="Peng Z."/>
            <person name="Li Y."/>
            <person name="Li N."/>
            <person name="Wang J."/>
            <person name="Chen M."/>
            <person name="He Y."/>
            <person name="Tan F."/>
            <person name="Song X."/>
            <person name="Zheng Q."/>
            <person name="Huang R."/>
            <person name="Yang H."/>
            <person name="Du X."/>
            <person name="Chen L."/>
            <person name="Yang M."/>
            <person name="Gaffney P.M."/>
            <person name="Wang S."/>
            <person name="Luo L."/>
            <person name="She Z."/>
            <person name="Ming Y."/>
            <person name="Huang W."/>
            <person name="Zhang S."/>
            <person name="Huang B."/>
            <person name="Zhang Y."/>
            <person name="Qu T."/>
            <person name="Ni P."/>
            <person name="Miao G."/>
            <person name="Wang J."/>
            <person name="Wang Q."/>
            <person name="Steinberg C.E."/>
            <person name="Wang H."/>
            <person name="Li N."/>
            <person name="Qian L."/>
            <person name="Zhang G."/>
            <person name="Li Y."/>
            <person name="Yang H."/>
            <person name="Liu X."/>
            <person name="Wang J."/>
            <person name="Yin Y."/>
            <person name="Wang J."/>
        </authorList>
    </citation>
    <scope>NUCLEOTIDE SEQUENCE [LARGE SCALE GENOMIC DNA]</scope>
    <source>
        <strain evidence="7">05x7-T-G4-1.051#20</strain>
    </source>
</reference>
<keyword evidence="4" id="KW-0677">Repeat</keyword>
<dbReference type="PROSITE" id="PS50197">
    <property type="entry name" value="BEACH"/>
    <property type="match status" value="1"/>
</dbReference>
<dbReference type="Gene3D" id="1.20.140.150">
    <property type="match status" value="1"/>
</dbReference>
<dbReference type="Gene3D" id="2.130.10.10">
    <property type="entry name" value="YVTN repeat-like/Quinoprotein amine dehydrogenase"/>
    <property type="match status" value="1"/>
</dbReference>
<evidence type="ECO:0000256" key="1">
    <source>
        <dbReference type="ARBA" id="ARBA00004141"/>
    </source>
</evidence>
<dbReference type="InterPro" id="IPR023362">
    <property type="entry name" value="PH-BEACH_dom"/>
</dbReference>
<dbReference type="InterPro" id="IPR036372">
    <property type="entry name" value="BEACH_dom_sf"/>
</dbReference>
<gene>
    <name evidence="7" type="ORF">CGI_10002515</name>
</gene>
<dbReference type="AlphaFoldDB" id="K1Q0D3"/>
<dbReference type="PANTHER" id="PTHR13743">
    <property type="entry name" value="BEIGE/BEACH-RELATED"/>
    <property type="match status" value="1"/>
</dbReference>
<dbReference type="InterPro" id="IPR057496">
    <property type="entry name" value="FAN-like_PH"/>
</dbReference>
<keyword evidence="3" id="KW-0812">Transmembrane</keyword>
<dbReference type="PROSITE" id="PS51783">
    <property type="entry name" value="PH_BEACH"/>
    <property type="match status" value="1"/>
</dbReference>
<dbReference type="EMBL" id="JH815641">
    <property type="protein sequence ID" value="EKC22290.1"/>
    <property type="molecule type" value="Genomic_DNA"/>
</dbReference>
<name>K1Q0D3_MAGGI</name>
<evidence type="ECO:0000313" key="7">
    <source>
        <dbReference type="EMBL" id="EKC22290.1"/>
    </source>
</evidence>
<keyword evidence="5" id="KW-1133">Transmembrane helix</keyword>
<evidence type="ECO:0000256" key="5">
    <source>
        <dbReference type="ARBA" id="ARBA00022989"/>
    </source>
</evidence>
<dbReference type="Gene3D" id="1.10.1540.10">
    <property type="entry name" value="BEACH domain"/>
    <property type="match status" value="1"/>
</dbReference>
<evidence type="ECO:0000256" key="2">
    <source>
        <dbReference type="ARBA" id="ARBA00022574"/>
    </source>
</evidence>
<evidence type="ECO:0000256" key="3">
    <source>
        <dbReference type="ARBA" id="ARBA00022692"/>
    </source>
</evidence>
<dbReference type="Pfam" id="PF25400">
    <property type="entry name" value="PH_FAN"/>
    <property type="match status" value="1"/>
</dbReference>
<dbReference type="InterPro" id="IPR011993">
    <property type="entry name" value="PH-like_dom_sf"/>
</dbReference>
<evidence type="ECO:0000256" key="6">
    <source>
        <dbReference type="ARBA" id="ARBA00023136"/>
    </source>
</evidence>
<dbReference type="SMART" id="SM01026">
    <property type="entry name" value="Beach"/>
    <property type="match status" value="1"/>
</dbReference>
<dbReference type="InterPro" id="IPR000409">
    <property type="entry name" value="BEACH_dom"/>
</dbReference>
<dbReference type="PROSITE" id="PS50294">
    <property type="entry name" value="WD_REPEATS_REGION"/>
    <property type="match status" value="1"/>
</dbReference>
<dbReference type="GO" id="GO:0016020">
    <property type="term" value="C:membrane"/>
    <property type="evidence" value="ECO:0007669"/>
    <property type="project" value="UniProtKB-SubCell"/>
</dbReference>
<protein>
    <submittedName>
        <fullName evidence="7">Protein FAN</fullName>
    </submittedName>
</protein>
<sequence length="1089" mass="124019">MAEKLAGSIDTFCDSPKECRACLLLTTIAWFLHTFLSYGTDSWVELSEGPTESNQRLWNHCSKTLSNTDITCRESVSYFLMYRNQDVPGWLHATRFFQSIGLLMSLASFVSSLCCTFVNITDRKRHAQVAAAVINFVTASSMLIGISIYGGQYRYETWLKGYHLSWSFAFSILAGIAHLVSGAIYIFTLPDSDVSTPFKQFQTIKQQTNLDHHMNRYLEGYLYVHVHSGLMCIYFISHRQKMKPRTITIICLHILTLIKEFVYLTTAPQPLHRKFNLLLLEPGEIYFEDYSVTYFPKGTVKADKEKRSQKGHLKICSKSVVFVPKVLQFPILKLPLKNVTSVEEWSGDLFSRLDKDKVMRITSNVAVKMKENNIIGPYSFFKEASDYTFQLDYVSVDDCLPQICQLHRASTLPPGEQTAMFETQGDRILPLVNNPGRIMLTCKRLYFQPFNNIEKVPVIKIRLKDISRVIKRRFLLRQIGIEIFCKEGAPCSHIYLSLPTSDERDDLYGTILDQKELMLEQSSQDDMMIKWQSKNLSNFDYLMYLNSQADRSFCDLTQYPVMPWIVTDFTSSTLDLADEKIYRDLSKPIGALNEERIQKMRERYQEMPDNKFLYGSHYSTPGYVLFYLARIAPEYVLCLQNGKFDKPDRMFNSLDDTWANCLEGAADFKELIPEFFEGKGEFLLNKGVSNFGIRQDGQPIGDVKLPPWAKDHHDFIDKMRAALESDFASENIHHWIDLIFGYKQTGEEAEKADNVFYYMTYEGAVDLDKFQDPNERARIEIQIMEFGQTPKQLFKKPHPPRFTKDGPRHYSFTTVSSSSQENEEIEVKAEQSVQSAESSVASSVQSCLSLEDISALYALSSCLVMPDNKTIVVGSWDNFVYFYSIEFGRILDALKAHDDAVSSVIWKNNILITASWDSTSKIWQFTPSSELHRFDSAVFVGQLDHESGVYCQDVDETGSLLVTGTEEGQVVIWNVGSLYPIAEMRAHEGSVNAVGISSDCRKFISCGSDCLLKIFDVETQTEMVVKNLGYQIHCVVWCNNLSLILCGTDLGQLEVWDGDKATLVSAVKGHNGALMAQQARTLEPAALMV</sequence>
<dbReference type="Gene3D" id="2.30.29.30">
    <property type="entry name" value="Pleckstrin-homology domain (PH domain)/Phosphotyrosine-binding domain (PTB)"/>
    <property type="match status" value="1"/>
</dbReference>
<keyword evidence="2" id="KW-0853">WD repeat</keyword>
<dbReference type="InterPro" id="IPR036322">
    <property type="entry name" value="WD40_repeat_dom_sf"/>
</dbReference>
<dbReference type="Pfam" id="PF02138">
    <property type="entry name" value="Beach"/>
    <property type="match status" value="1"/>
</dbReference>
<dbReference type="InterPro" id="IPR050865">
    <property type="entry name" value="BEACH_Domain"/>
</dbReference>
<proteinExistence type="predicted"/>
<dbReference type="InParanoid" id="K1Q0D3"/>
<keyword evidence="6" id="KW-0472">Membrane</keyword>
<dbReference type="SUPFAM" id="SSF81837">
    <property type="entry name" value="BEACH domain"/>
    <property type="match status" value="1"/>
</dbReference>
<dbReference type="InterPro" id="IPR015943">
    <property type="entry name" value="WD40/YVTN_repeat-like_dom_sf"/>
</dbReference>
<dbReference type="InterPro" id="IPR004031">
    <property type="entry name" value="PMP22/EMP/MP20/Claudin"/>
</dbReference>
<dbReference type="FunFam" id="1.10.1540.10:FF:000001">
    <property type="entry name" value="neurobeachin isoform X1"/>
    <property type="match status" value="1"/>
</dbReference>
<organism evidence="7">
    <name type="scientific">Magallana gigas</name>
    <name type="common">Pacific oyster</name>
    <name type="synonym">Crassostrea gigas</name>
    <dbReference type="NCBI Taxonomy" id="29159"/>
    <lineage>
        <taxon>Eukaryota</taxon>
        <taxon>Metazoa</taxon>
        <taxon>Spiralia</taxon>
        <taxon>Lophotrochozoa</taxon>
        <taxon>Mollusca</taxon>
        <taxon>Bivalvia</taxon>
        <taxon>Autobranchia</taxon>
        <taxon>Pteriomorphia</taxon>
        <taxon>Ostreida</taxon>
        <taxon>Ostreoidea</taxon>
        <taxon>Ostreidae</taxon>
        <taxon>Magallana</taxon>
    </lineage>
</organism>
<dbReference type="PANTHER" id="PTHR13743:SF123">
    <property type="entry name" value="PROTEIN FAN"/>
    <property type="match status" value="1"/>
</dbReference>
<evidence type="ECO:0000256" key="4">
    <source>
        <dbReference type="ARBA" id="ARBA00022737"/>
    </source>
</evidence>
<accession>K1Q0D3</accession>